<organism evidence="1 2">
    <name type="scientific">Streptomyces antimycoticus</name>
    <dbReference type="NCBI Taxonomy" id="68175"/>
    <lineage>
        <taxon>Bacteria</taxon>
        <taxon>Bacillati</taxon>
        <taxon>Actinomycetota</taxon>
        <taxon>Actinomycetes</taxon>
        <taxon>Kitasatosporales</taxon>
        <taxon>Streptomycetaceae</taxon>
        <taxon>Streptomyces</taxon>
        <taxon>Streptomyces violaceusniger group</taxon>
    </lineage>
</organism>
<sequence length="121" mass="13341">MARTRDKDKASGTNLIITEVGADFSLRKPLGVFCDSRSVPPDNGRSAAPTFDTDGGVRLGEFSRSRRLMIKHPPAWMMYRHPQLLPEGELGLYEVVEVLAGEPRVWLMVCMGGECGTSCSR</sequence>
<evidence type="ECO:0000313" key="1">
    <source>
        <dbReference type="EMBL" id="BBJ37717.1"/>
    </source>
</evidence>
<evidence type="ECO:0000313" key="2">
    <source>
        <dbReference type="Proteomes" id="UP000463951"/>
    </source>
</evidence>
<dbReference type="Proteomes" id="UP000463951">
    <property type="component" value="Chromosome"/>
</dbReference>
<proteinExistence type="predicted"/>
<dbReference type="AlphaFoldDB" id="A0A499UV02"/>
<dbReference type="EMBL" id="AP019620">
    <property type="protein sequence ID" value="BBJ37717.1"/>
    <property type="molecule type" value="Genomic_DNA"/>
</dbReference>
<accession>A0A499UV02</accession>
<gene>
    <name evidence="1" type="ORF">SSPO_004350</name>
</gene>
<reference evidence="1 2" key="1">
    <citation type="journal article" date="2020" name="Int. J. Syst. Evol. Microbiol.">
        <title>Reclassification of Streptomyces castelarensis and Streptomyces sporoclivatus as later heterotypic synonyms of Streptomyces antimycoticus.</title>
        <authorList>
            <person name="Komaki H."/>
            <person name="Tamura T."/>
        </authorList>
    </citation>
    <scope>NUCLEOTIDE SEQUENCE [LARGE SCALE GENOMIC DNA]</scope>
    <source>
        <strain evidence="1 2">NBRC 100767</strain>
    </source>
</reference>
<protein>
    <submittedName>
        <fullName evidence="1">Uncharacterized protein</fullName>
    </submittedName>
</protein>
<name>A0A499UV02_9ACTN</name>